<dbReference type="EMBL" id="UGZE01000001">
    <property type="protein sequence ID" value="SUJ16768.1"/>
    <property type="molecule type" value="Genomic_DNA"/>
</dbReference>
<name>A0A380CAZ3_9STAP</name>
<accession>A0A380CAZ3</accession>
<gene>
    <name evidence="3" type="ORF">NCTC12413_01078</name>
    <name evidence="2" type="ORF">SAR03_18470</name>
</gene>
<dbReference type="OrthoDB" id="2287339at2"/>
<reference evidence="3 4" key="1">
    <citation type="submission" date="2018-06" db="EMBL/GenBank/DDBJ databases">
        <authorList>
            <consortium name="Pathogen Informatics"/>
            <person name="Doyle S."/>
        </authorList>
    </citation>
    <scope>NUCLEOTIDE SEQUENCE [LARGE SCALE GENOMIC DNA]</scope>
    <source>
        <strain evidence="3 4">NCTC12413</strain>
    </source>
</reference>
<organism evidence="3 4">
    <name type="scientific">Staphylococcus arlettae</name>
    <dbReference type="NCBI Taxonomy" id="29378"/>
    <lineage>
        <taxon>Bacteria</taxon>
        <taxon>Bacillati</taxon>
        <taxon>Bacillota</taxon>
        <taxon>Bacilli</taxon>
        <taxon>Bacillales</taxon>
        <taxon>Staphylococcaceae</taxon>
        <taxon>Staphylococcus</taxon>
    </lineage>
</organism>
<dbReference type="AlphaFoldDB" id="A0A380CAZ3"/>
<feature type="region of interest" description="Disordered" evidence="1">
    <location>
        <begin position="1"/>
        <end position="22"/>
    </location>
</feature>
<evidence type="ECO:0000256" key="1">
    <source>
        <dbReference type="SAM" id="MobiDB-lite"/>
    </source>
</evidence>
<evidence type="ECO:0000313" key="3">
    <source>
        <dbReference type="EMBL" id="SUJ16768.1"/>
    </source>
</evidence>
<dbReference type="Pfam" id="PF05119">
    <property type="entry name" value="Terminase_4"/>
    <property type="match status" value="1"/>
</dbReference>
<protein>
    <submittedName>
        <fullName evidence="2 3">Terminase</fullName>
    </submittedName>
</protein>
<dbReference type="InterPro" id="IPR006448">
    <property type="entry name" value="Phage_term_ssu_P27"/>
</dbReference>
<evidence type="ECO:0000313" key="4">
    <source>
        <dbReference type="Proteomes" id="UP000254956"/>
    </source>
</evidence>
<reference evidence="2 5" key="2">
    <citation type="submission" date="2019-07" db="EMBL/GenBank/DDBJ databases">
        <title>Whole genome shotgun sequence of Staphylococcus arlettae NBRC 109765.</title>
        <authorList>
            <person name="Hosoyama A."/>
            <person name="Uohara A."/>
            <person name="Ohji S."/>
            <person name="Ichikawa N."/>
        </authorList>
    </citation>
    <scope>NUCLEOTIDE SEQUENCE [LARGE SCALE GENOMIC DNA]</scope>
    <source>
        <strain evidence="2 5">NBRC 109765</strain>
    </source>
</reference>
<sequence length="154" mass="17550">MAQRKLLSQQKSRLTKNTQETKKATEEALGQLTELKDTAPEWLDKTAKKEWNRILPLIRELPVAALDLALLSMYCQTYSNYVNATKQLEKEMVVVTERGSKLSSYYTIQRDSITAMNSIAPKLGLTVESRLKILEPKESKENADPFEDMLNAKN</sequence>
<evidence type="ECO:0000313" key="2">
    <source>
        <dbReference type="EMBL" id="GEQ00810.1"/>
    </source>
</evidence>
<dbReference type="RefSeq" id="WP_103387759.1">
    <property type="nucleotide sequence ID" value="NZ_BKAV01000021.1"/>
</dbReference>
<feature type="compositionally biased region" description="Polar residues" evidence="1">
    <location>
        <begin position="1"/>
        <end position="18"/>
    </location>
</feature>
<dbReference type="NCBIfam" id="TIGR01558">
    <property type="entry name" value="sm_term_P27"/>
    <property type="match status" value="1"/>
</dbReference>
<keyword evidence="5" id="KW-1185">Reference proteome</keyword>
<dbReference type="EMBL" id="BKAV01000021">
    <property type="protein sequence ID" value="GEQ00810.1"/>
    <property type="molecule type" value="Genomic_DNA"/>
</dbReference>
<evidence type="ECO:0000313" key="5">
    <source>
        <dbReference type="Proteomes" id="UP000321598"/>
    </source>
</evidence>
<proteinExistence type="predicted"/>
<dbReference type="Proteomes" id="UP000321598">
    <property type="component" value="Unassembled WGS sequence"/>
</dbReference>
<dbReference type="Proteomes" id="UP000254956">
    <property type="component" value="Unassembled WGS sequence"/>
</dbReference>